<dbReference type="InterPro" id="IPR027277">
    <property type="entry name" value="NadC/ModD"/>
</dbReference>
<dbReference type="Proteomes" id="UP000058613">
    <property type="component" value="Chromosome"/>
</dbReference>
<dbReference type="PIRSF" id="PIRSF006250">
    <property type="entry name" value="NadC_ModD"/>
    <property type="match status" value="1"/>
</dbReference>
<dbReference type="GO" id="GO:0009435">
    <property type="term" value="P:NAD+ biosynthetic process"/>
    <property type="evidence" value="ECO:0007669"/>
    <property type="project" value="UniProtKB-UniPathway"/>
</dbReference>
<dbReference type="EC" id="2.4.2.19" evidence="5"/>
<evidence type="ECO:0000313" key="11">
    <source>
        <dbReference type="Proteomes" id="UP000196694"/>
    </source>
</evidence>
<proteinExistence type="inferred from homology"/>
<accession>A0A0P0N2S7</accession>
<comment type="function">
    <text evidence="5">Involved in the catabolism of quinolinic acid (QA).</text>
</comment>
<evidence type="ECO:0000256" key="2">
    <source>
        <dbReference type="ARBA" id="ARBA00022642"/>
    </source>
</evidence>
<dbReference type="STRING" id="1273541.Pyrde_0754"/>
<dbReference type="Proteomes" id="UP000196694">
    <property type="component" value="Unassembled WGS sequence"/>
</dbReference>
<feature type="domain" description="Quinolinate phosphoribosyl transferase C-terminal" evidence="6">
    <location>
        <begin position="114"/>
        <end position="283"/>
    </location>
</feature>
<sequence length="290" mass="31631">MESEGCTWWFFTPTSLIDEWIREDTAYTDFTTGVLGISWAPGRARLTTRERIVACGLREAAIVYERLGAKARLLHPEGEWAEPGTALLEAEGPAAALHAAWRLAQTIASIGSGVATYTRRLVERARAANPRIVVAVARKAPPGIRHVYYRCVLCGGATLHRLGLSETILVFRNHVVFLGGLEKALERLHRAKSQIGERSVVVEAETPEDALLAAKSGVVDEIQLDHIEPRRLKELVEELRSVNPGIRVAVGGGINLDNVAEYAAAGADVLVTSAPYWAKPADLTTRMEPL</sequence>
<comment type="subunit">
    <text evidence="5">Hexamer formed by 3 homodimers.</text>
</comment>
<evidence type="ECO:0000256" key="4">
    <source>
        <dbReference type="ARBA" id="ARBA00022679"/>
    </source>
</evidence>
<name>A0A0P0N2S7_9CREN</name>
<dbReference type="Gene3D" id="3.20.20.70">
    <property type="entry name" value="Aldolase class I"/>
    <property type="match status" value="1"/>
</dbReference>
<dbReference type="GeneID" id="26099092"/>
<dbReference type="OrthoDB" id="115072at2157"/>
<evidence type="ECO:0000313" key="10">
    <source>
        <dbReference type="Proteomes" id="UP000058613"/>
    </source>
</evidence>
<evidence type="ECO:0000256" key="1">
    <source>
        <dbReference type="ARBA" id="ARBA00009400"/>
    </source>
</evidence>
<dbReference type="InterPro" id="IPR006242">
    <property type="entry name" value="ModD"/>
</dbReference>
<organism evidence="8 10">
    <name type="scientific">Pyrodictium delaneyi</name>
    <dbReference type="NCBI Taxonomy" id="1273541"/>
    <lineage>
        <taxon>Archaea</taxon>
        <taxon>Thermoproteota</taxon>
        <taxon>Thermoprotei</taxon>
        <taxon>Desulfurococcales</taxon>
        <taxon>Pyrodictiaceae</taxon>
        <taxon>Pyrodictium</taxon>
    </lineage>
</organism>
<dbReference type="NCBIfam" id="TIGR01334">
    <property type="entry name" value="modD"/>
    <property type="match status" value="1"/>
</dbReference>
<reference evidence="8 10" key="1">
    <citation type="submission" date="2015-10" db="EMBL/GenBank/DDBJ databases">
        <title>Complete genome sequence of hyperthermophilic archaeon Pyrodictium delaneyi Su06.</title>
        <authorList>
            <person name="Jung J.-H."/>
            <person name="Lin J."/>
            <person name="Holden J.F."/>
            <person name="Park C.-S."/>
        </authorList>
    </citation>
    <scope>NUCLEOTIDE SEQUENCE [LARGE SCALE GENOMIC DNA]</scope>
    <source>
        <strain evidence="8 10">Su06</strain>
    </source>
</reference>
<dbReference type="SUPFAM" id="SSF54675">
    <property type="entry name" value="Nicotinate/Quinolinate PRTase N-terminal domain-like"/>
    <property type="match status" value="1"/>
</dbReference>
<dbReference type="PATRIC" id="fig|1273541.4.peg.815"/>
<keyword evidence="2 5" id="KW-0662">Pyridine nucleotide biosynthesis</keyword>
<reference evidence="9 11" key="2">
    <citation type="submission" date="2017-05" db="EMBL/GenBank/DDBJ databases">
        <title>The draft genome of the hyperthermophilic archaeon 'Pyrodictium delaneyi strain Hulk', an iron and nitrate reducer, reveals the capacity for sulfate reduction.</title>
        <authorList>
            <person name="Demey L.M."/>
            <person name="Miller C."/>
            <person name="Manzella M."/>
            <person name="Reguera G."/>
            <person name="Kashefi K."/>
        </authorList>
    </citation>
    <scope>NUCLEOTIDE SEQUENCE [LARGE SCALE GENOMIC DNA]</scope>
    <source>
        <strain evidence="9 11">Hulk</strain>
    </source>
</reference>
<dbReference type="SUPFAM" id="SSF51690">
    <property type="entry name" value="Nicotinate/Quinolinate PRTase C-terminal domain-like"/>
    <property type="match status" value="1"/>
</dbReference>
<feature type="domain" description="Quinolinate phosphoribosyl transferase N-terminal" evidence="7">
    <location>
        <begin position="29"/>
        <end position="106"/>
    </location>
</feature>
<dbReference type="GO" id="GO:0004514">
    <property type="term" value="F:nicotinate-nucleotide diphosphorylase (carboxylating) activity"/>
    <property type="evidence" value="ECO:0007669"/>
    <property type="project" value="UniProtKB-EC"/>
</dbReference>
<comment type="similarity">
    <text evidence="1 5">Belongs to the NadC/ModD family.</text>
</comment>
<dbReference type="Pfam" id="PF02749">
    <property type="entry name" value="QRPTase_N"/>
    <property type="match status" value="1"/>
</dbReference>
<dbReference type="Pfam" id="PF01729">
    <property type="entry name" value="QRPTase_C"/>
    <property type="match status" value="1"/>
</dbReference>
<dbReference type="AlphaFoldDB" id="A0A0P0N2S7"/>
<dbReference type="FunFam" id="3.20.20.70:FF:000030">
    <property type="entry name" value="Nicotinate-nucleotide pyrophosphorylase, carboxylating"/>
    <property type="match status" value="1"/>
</dbReference>
<dbReference type="GO" id="GO:0005737">
    <property type="term" value="C:cytoplasm"/>
    <property type="evidence" value="ECO:0007669"/>
    <property type="project" value="TreeGrafter"/>
</dbReference>
<dbReference type="InterPro" id="IPR037128">
    <property type="entry name" value="Quinolinate_PRibosylTase_N_sf"/>
</dbReference>
<evidence type="ECO:0000259" key="7">
    <source>
        <dbReference type="Pfam" id="PF02749"/>
    </source>
</evidence>
<dbReference type="PANTHER" id="PTHR32179">
    <property type="entry name" value="NICOTINATE-NUCLEOTIDE PYROPHOSPHORYLASE [CARBOXYLATING]"/>
    <property type="match status" value="1"/>
</dbReference>
<dbReference type="KEGG" id="pdl:Pyrde_0754"/>
<comment type="pathway">
    <text evidence="5">Cofactor biosynthesis; NAD(+) biosynthesis; nicotinate D-ribonucleotide from quinolinate: step 1/1.</text>
</comment>
<keyword evidence="4 5" id="KW-0808">Transferase</keyword>
<dbReference type="PANTHER" id="PTHR32179:SF4">
    <property type="entry name" value="PYROPHOSPHORYLASE MODD-RELATED"/>
    <property type="match status" value="1"/>
</dbReference>
<dbReference type="Gene3D" id="3.90.1170.20">
    <property type="entry name" value="Quinolinate phosphoribosyl transferase, N-terminal domain"/>
    <property type="match status" value="1"/>
</dbReference>
<evidence type="ECO:0000259" key="6">
    <source>
        <dbReference type="Pfam" id="PF01729"/>
    </source>
</evidence>
<dbReference type="RefSeq" id="WP_055408362.1">
    <property type="nucleotide sequence ID" value="NZ_CP013011.1"/>
</dbReference>
<dbReference type="EMBL" id="CP013011">
    <property type="protein sequence ID" value="ALL00804.1"/>
    <property type="molecule type" value="Genomic_DNA"/>
</dbReference>
<dbReference type="InterPro" id="IPR002638">
    <property type="entry name" value="Quinolinate_PRibosylTrfase_C"/>
</dbReference>
<dbReference type="EMBL" id="NCQP01000001">
    <property type="protein sequence ID" value="OWJ55562.1"/>
    <property type="molecule type" value="Genomic_DNA"/>
</dbReference>
<dbReference type="InterPro" id="IPR036068">
    <property type="entry name" value="Nicotinate_pribotase-like_C"/>
</dbReference>
<dbReference type="UniPathway" id="UPA00253">
    <property type="reaction ID" value="UER00331"/>
</dbReference>
<evidence type="ECO:0000313" key="9">
    <source>
        <dbReference type="EMBL" id="OWJ55562.1"/>
    </source>
</evidence>
<evidence type="ECO:0000256" key="5">
    <source>
        <dbReference type="PIRNR" id="PIRNR006250"/>
    </source>
</evidence>
<evidence type="ECO:0000256" key="3">
    <source>
        <dbReference type="ARBA" id="ARBA00022676"/>
    </source>
</evidence>
<keyword evidence="3 5" id="KW-0328">Glycosyltransferase</keyword>
<dbReference type="InterPro" id="IPR022412">
    <property type="entry name" value="Quinolinate_PRibosylTrfase_N"/>
</dbReference>
<dbReference type="GO" id="GO:0034213">
    <property type="term" value="P:quinolinate catabolic process"/>
    <property type="evidence" value="ECO:0007669"/>
    <property type="project" value="TreeGrafter"/>
</dbReference>
<protein>
    <recommendedName>
        <fullName evidence="5">Nicotinate-nucleotide pyrophosphorylase [carboxylating]</fullName>
        <ecNumber evidence="5">2.4.2.19</ecNumber>
    </recommendedName>
    <alternativeName>
        <fullName evidence="5">Quinolinate phosphoribosyltransferase [decarboxylating]</fullName>
    </alternativeName>
</protein>
<gene>
    <name evidence="9" type="ORF">Pdsh_01875</name>
    <name evidence="8" type="ORF">Pyrde_0754</name>
</gene>
<comment type="catalytic activity">
    <reaction evidence="5">
        <text>nicotinate beta-D-ribonucleotide + CO2 + diphosphate = quinolinate + 5-phospho-alpha-D-ribose 1-diphosphate + 2 H(+)</text>
        <dbReference type="Rhea" id="RHEA:12733"/>
        <dbReference type="ChEBI" id="CHEBI:15378"/>
        <dbReference type="ChEBI" id="CHEBI:16526"/>
        <dbReference type="ChEBI" id="CHEBI:29959"/>
        <dbReference type="ChEBI" id="CHEBI:33019"/>
        <dbReference type="ChEBI" id="CHEBI:57502"/>
        <dbReference type="ChEBI" id="CHEBI:58017"/>
        <dbReference type="EC" id="2.4.2.19"/>
    </reaction>
</comment>
<dbReference type="InterPro" id="IPR013785">
    <property type="entry name" value="Aldolase_TIM"/>
</dbReference>
<keyword evidence="11" id="KW-1185">Reference proteome</keyword>
<evidence type="ECO:0000313" key="8">
    <source>
        <dbReference type="EMBL" id="ALL00804.1"/>
    </source>
</evidence>